<comment type="caution">
    <text evidence="1">The sequence shown here is derived from an EMBL/GenBank/DDBJ whole genome shotgun (WGS) entry which is preliminary data.</text>
</comment>
<name>A0ACB8UWI1_9EURO</name>
<reference evidence="1" key="1">
    <citation type="journal article" date="2022" name="bioRxiv">
        <title>Population genetic analysis of Ophidiomyces ophidiicola, the causative agent of snake fungal disease, indicates recent introductions to the USA.</title>
        <authorList>
            <person name="Ladner J.T."/>
            <person name="Palmer J.M."/>
            <person name="Ettinger C.L."/>
            <person name="Stajich J.E."/>
            <person name="Farrell T.M."/>
            <person name="Glorioso B.M."/>
            <person name="Lawson B."/>
            <person name="Price S.J."/>
            <person name="Stengle A.G."/>
            <person name="Grear D.A."/>
            <person name="Lorch J.M."/>
        </authorList>
    </citation>
    <scope>NUCLEOTIDE SEQUENCE</scope>
    <source>
        <strain evidence="1">NWHC 24266-5</strain>
    </source>
</reference>
<dbReference type="EMBL" id="JALBCA010000068">
    <property type="protein sequence ID" value="KAI2384738.1"/>
    <property type="molecule type" value="Genomic_DNA"/>
</dbReference>
<accession>A0ACB8UWI1</accession>
<organism evidence="1">
    <name type="scientific">Ophidiomyces ophidiicola</name>
    <dbReference type="NCBI Taxonomy" id="1387563"/>
    <lineage>
        <taxon>Eukaryota</taxon>
        <taxon>Fungi</taxon>
        <taxon>Dikarya</taxon>
        <taxon>Ascomycota</taxon>
        <taxon>Pezizomycotina</taxon>
        <taxon>Eurotiomycetes</taxon>
        <taxon>Eurotiomycetidae</taxon>
        <taxon>Onygenales</taxon>
        <taxon>Onygenaceae</taxon>
        <taxon>Ophidiomyces</taxon>
    </lineage>
</organism>
<sequence>MRFTTVLTLFLASSVAAQYSTHWLAAWKVFENEVAKYMKQWGRTTDQVLGSSTPLPLTEMNESLKGLDNSWKKFAQILDAANPKDSTPADNAQMCNHMPREFRLMADNGEKMRRLGVEVKSKGASKYQGIEVTRTNLQGVQGSFETVSRSLSRQGLDSCQGDYMAARNDAKAKLDAAVRAWRA</sequence>
<gene>
    <name evidence="1" type="ORF">LOY88_004483</name>
</gene>
<protein>
    <submittedName>
        <fullName evidence="1">Uncharacterized protein</fullName>
    </submittedName>
</protein>
<evidence type="ECO:0000313" key="1">
    <source>
        <dbReference type="EMBL" id="KAI2384738.1"/>
    </source>
</evidence>
<proteinExistence type="predicted"/>